<name>A0A101N634_9ACTN</name>
<feature type="compositionally biased region" description="Low complexity" evidence="1">
    <location>
        <begin position="92"/>
        <end position="107"/>
    </location>
</feature>
<evidence type="ECO:0000256" key="1">
    <source>
        <dbReference type="SAM" id="MobiDB-lite"/>
    </source>
</evidence>
<dbReference type="EMBL" id="LMWM01000018">
    <property type="protein sequence ID" value="KUM87250.1"/>
    <property type="molecule type" value="Genomic_DNA"/>
</dbReference>
<dbReference type="Proteomes" id="UP000053039">
    <property type="component" value="Unassembled WGS sequence"/>
</dbReference>
<proteinExistence type="predicted"/>
<dbReference type="PROSITE" id="PS51257">
    <property type="entry name" value="PROKAR_LIPOPROTEIN"/>
    <property type="match status" value="1"/>
</dbReference>
<dbReference type="RefSeq" id="WP_031049368.1">
    <property type="nucleotide sequence ID" value="NZ_KQ948147.1"/>
</dbReference>
<organism evidence="3 4">
    <name type="scientific">Streptomyces pseudovenezuelae</name>
    <dbReference type="NCBI Taxonomy" id="67350"/>
    <lineage>
        <taxon>Bacteria</taxon>
        <taxon>Bacillati</taxon>
        <taxon>Actinomycetota</taxon>
        <taxon>Actinomycetes</taxon>
        <taxon>Kitasatosporales</taxon>
        <taxon>Streptomycetaceae</taxon>
        <taxon>Streptomyces</taxon>
        <taxon>Streptomyces aurantiacus group</taxon>
    </lineage>
</organism>
<sequence length="181" mass="18025">MKSLRRVPLLALLALTSCGIPATGVVQAGGPASGTLPQTPVYFVDRNGGLVATPRTTEAPGEPEAALRLLMAGPLEGEAGVGGLFTEVPGSATSAPLPTATADAPGTSSSDAPTVTVAGGTMTIGLPPGVDRLSDTGARQMICTAAAAYRLTRPSVDAVTAEVTDGAGWRVRGSDEGCPDR</sequence>
<evidence type="ECO:0000256" key="2">
    <source>
        <dbReference type="SAM" id="SignalP"/>
    </source>
</evidence>
<feature type="region of interest" description="Disordered" evidence="1">
    <location>
        <begin position="92"/>
        <end position="112"/>
    </location>
</feature>
<reference evidence="3 4" key="1">
    <citation type="submission" date="2015-10" db="EMBL/GenBank/DDBJ databases">
        <title>Draft genome sequence of Streptomyces pseudovenezuelae DSM 40212, type strain for the species Streptomyces pseudovenezuelae.</title>
        <authorList>
            <person name="Ruckert C."/>
            <person name="Winkler A."/>
            <person name="Kalinowski J."/>
            <person name="Kampfer P."/>
            <person name="Glaeser S."/>
        </authorList>
    </citation>
    <scope>NUCLEOTIDE SEQUENCE [LARGE SCALE GENOMIC DNA]</scope>
    <source>
        <strain evidence="3 4">DSM 40212</strain>
    </source>
</reference>
<evidence type="ECO:0000313" key="4">
    <source>
        <dbReference type="Proteomes" id="UP000053039"/>
    </source>
</evidence>
<protein>
    <recommendedName>
        <fullName evidence="5">GerMN domain-containing protein</fullName>
    </recommendedName>
</protein>
<dbReference type="AlphaFoldDB" id="A0A101N634"/>
<evidence type="ECO:0008006" key="5">
    <source>
        <dbReference type="Google" id="ProtNLM"/>
    </source>
</evidence>
<feature type="signal peptide" evidence="2">
    <location>
        <begin position="1"/>
        <end position="28"/>
    </location>
</feature>
<accession>A0A101N634</accession>
<evidence type="ECO:0000313" key="3">
    <source>
        <dbReference type="EMBL" id="KUM87250.1"/>
    </source>
</evidence>
<dbReference type="OrthoDB" id="3474228at2"/>
<comment type="caution">
    <text evidence="3">The sequence shown here is derived from an EMBL/GenBank/DDBJ whole genome shotgun (WGS) entry which is preliminary data.</text>
</comment>
<feature type="chain" id="PRO_5007101169" description="GerMN domain-containing protein" evidence="2">
    <location>
        <begin position="29"/>
        <end position="181"/>
    </location>
</feature>
<keyword evidence="2" id="KW-0732">Signal</keyword>
<gene>
    <name evidence="3" type="ORF">AQI94_18035</name>
</gene>